<feature type="transmembrane region" description="Helical" evidence="1">
    <location>
        <begin position="30"/>
        <end position="51"/>
    </location>
</feature>
<keyword evidence="1" id="KW-0812">Transmembrane</keyword>
<evidence type="ECO:0000256" key="1">
    <source>
        <dbReference type="SAM" id="Phobius"/>
    </source>
</evidence>
<feature type="transmembrane region" description="Helical" evidence="1">
    <location>
        <begin position="7"/>
        <end position="24"/>
    </location>
</feature>
<evidence type="ECO:0000313" key="2">
    <source>
        <dbReference type="EMBL" id="WEK54686.1"/>
    </source>
</evidence>
<dbReference type="AlphaFoldDB" id="A0AA95EXE8"/>
<keyword evidence="3" id="KW-1185">Reference proteome</keyword>
<accession>A0AA95EXE8</accession>
<name>A0AA95EXE8_9BACL</name>
<sequence>MKNFITFILWAVTTLIILMLYKFGALKGAVALIVFAYLIVINVVGIMAMWIDKSRAKRSRRRIEEATLFRITAIGGGIGTTAGMRLFRHKTKHRSFVIFLPLMMFSQLGIILATILKLI</sequence>
<dbReference type="EMBL" id="CP119317">
    <property type="protein sequence ID" value="WEK54686.1"/>
    <property type="molecule type" value="Genomic_DNA"/>
</dbReference>
<organism evidence="2 3">
    <name type="scientific">Candidatus Cohnella colombiensis</name>
    <dbReference type="NCBI Taxonomy" id="3121368"/>
    <lineage>
        <taxon>Bacteria</taxon>
        <taxon>Bacillati</taxon>
        <taxon>Bacillota</taxon>
        <taxon>Bacilli</taxon>
        <taxon>Bacillales</taxon>
        <taxon>Paenibacillaceae</taxon>
        <taxon>Cohnella</taxon>
    </lineage>
</organism>
<keyword evidence="1" id="KW-1133">Transmembrane helix</keyword>
<dbReference type="InterPro" id="IPR010718">
    <property type="entry name" value="DUF1294"/>
</dbReference>
<proteinExistence type="predicted"/>
<reference evidence="2" key="1">
    <citation type="submission" date="2023-03" db="EMBL/GenBank/DDBJ databases">
        <title>Andean soil-derived lignocellulolytic bacterial consortium as a source of novel taxa and putative plastic-active enzymes.</title>
        <authorList>
            <person name="Diaz-Garcia L."/>
            <person name="Chuvochina M."/>
            <person name="Feuerriegel G."/>
            <person name="Bunk B."/>
            <person name="Sproer C."/>
            <person name="Streit W.R."/>
            <person name="Rodriguez L.M."/>
            <person name="Overmann J."/>
            <person name="Jimenez D.J."/>
        </authorList>
    </citation>
    <scope>NUCLEOTIDE SEQUENCE</scope>
    <source>
        <strain evidence="2">MAG 2441</strain>
    </source>
</reference>
<keyword evidence="1" id="KW-0472">Membrane</keyword>
<dbReference type="Proteomes" id="UP001178662">
    <property type="component" value="Chromosome"/>
</dbReference>
<gene>
    <name evidence="2" type="ORF">P0Y55_01000</name>
</gene>
<evidence type="ECO:0000313" key="3">
    <source>
        <dbReference type="Proteomes" id="UP001178662"/>
    </source>
</evidence>
<feature type="transmembrane region" description="Helical" evidence="1">
    <location>
        <begin position="95"/>
        <end position="116"/>
    </location>
</feature>
<protein>
    <submittedName>
        <fullName evidence="2">DUF1294 domain-containing protein</fullName>
    </submittedName>
</protein>
<dbReference type="Pfam" id="PF06961">
    <property type="entry name" value="DUF1294"/>
    <property type="match status" value="1"/>
</dbReference>